<protein>
    <submittedName>
        <fullName evidence="3">Uncharacterized protein</fullName>
    </submittedName>
</protein>
<keyword evidence="2" id="KW-0812">Transmembrane</keyword>
<dbReference type="AlphaFoldDB" id="A5IYZ7"/>
<dbReference type="HOGENOM" id="CLU_2465687_0_0_14"/>
<accession>A5IYZ7</accession>
<evidence type="ECO:0000313" key="4">
    <source>
        <dbReference type="Proteomes" id="UP000007065"/>
    </source>
</evidence>
<gene>
    <name evidence="3" type="ordered locus">MAG5560</name>
</gene>
<dbReference type="RefSeq" id="WP_011949714.1">
    <property type="nucleotide sequence ID" value="NC_009497.1"/>
</dbReference>
<dbReference type="Proteomes" id="UP000007065">
    <property type="component" value="Chromosome"/>
</dbReference>
<feature type="compositionally biased region" description="Polar residues" evidence="1">
    <location>
        <begin position="54"/>
        <end position="72"/>
    </location>
</feature>
<keyword evidence="4" id="KW-1185">Reference proteome</keyword>
<keyword evidence="2" id="KW-0472">Membrane</keyword>
<sequence length="88" mass="9513">MEQNKFVKLDENQEKHIRGGFSITAALAGVSAIVTIATKIVSLVKLSKAKKGEVTSTGSSKWDTNETKASIASSKNVQPVYHPVYVSY</sequence>
<feature type="transmembrane region" description="Helical" evidence="2">
    <location>
        <begin position="20"/>
        <end position="41"/>
    </location>
</feature>
<dbReference type="GeneID" id="93358299"/>
<evidence type="ECO:0000313" key="3">
    <source>
        <dbReference type="EMBL" id="CAL59256.1"/>
    </source>
</evidence>
<reference evidence="4" key="1">
    <citation type="journal article" date="2007" name="PLoS Genet.">
        <title>Being pathogenic, plastic, and sexual while living with a nearly minimal bacterial genome.</title>
        <authorList>
            <person name="Sirand-Pugnet P."/>
            <person name="Lartigue C."/>
            <person name="Marenda M."/>
            <person name="Jacob D."/>
            <person name="Barre A."/>
            <person name="Barbe V."/>
            <person name="Schenowitz C."/>
            <person name="Mangenot S."/>
            <person name="Couloux A."/>
            <person name="Segurens B."/>
            <person name="de Daruvar A."/>
            <person name="Blanchard A."/>
            <person name="Citti C."/>
        </authorList>
    </citation>
    <scope>NUCLEOTIDE SEQUENCE [LARGE SCALE GENOMIC DNA]</scope>
    <source>
        <strain evidence="4">PG2</strain>
    </source>
</reference>
<organism evidence="3 4">
    <name type="scientific">Mycoplasmopsis agalactiae (strain NCTC 10123 / CIP 59.7 / PG2)</name>
    <name type="common">Mycoplasma agalactiae</name>
    <dbReference type="NCBI Taxonomy" id="347257"/>
    <lineage>
        <taxon>Bacteria</taxon>
        <taxon>Bacillati</taxon>
        <taxon>Mycoplasmatota</taxon>
        <taxon>Mycoplasmoidales</taxon>
        <taxon>Metamycoplasmataceae</taxon>
        <taxon>Mycoplasmopsis</taxon>
    </lineage>
</organism>
<keyword evidence="2" id="KW-1133">Transmembrane helix</keyword>
<dbReference type="EMBL" id="CU179680">
    <property type="protein sequence ID" value="CAL59256.1"/>
    <property type="molecule type" value="Genomic_DNA"/>
</dbReference>
<evidence type="ECO:0000256" key="1">
    <source>
        <dbReference type="SAM" id="MobiDB-lite"/>
    </source>
</evidence>
<evidence type="ECO:0000256" key="2">
    <source>
        <dbReference type="SAM" id="Phobius"/>
    </source>
</evidence>
<feature type="region of interest" description="Disordered" evidence="1">
    <location>
        <begin position="53"/>
        <end position="72"/>
    </location>
</feature>
<dbReference type="KEGG" id="maa:MAG5560"/>
<proteinExistence type="predicted"/>
<name>A5IYZ7_MYCAP</name>
<dbReference type="STRING" id="347257.MAG5560"/>